<dbReference type="EMBL" id="KZ305036">
    <property type="protein sequence ID" value="PIA43327.1"/>
    <property type="molecule type" value="Genomic_DNA"/>
</dbReference>
<dbReference type="InParanoid" id="A0A2G5DJB2"/>
<proteinExistence type="predicted"/>
<evidence type="ECO:0000256" key="1">
    <source>
        <dbReference type="SAM" id="Coils"/>
    </source>
</evidence>
<keyword evidence="1" id="KW-0175">Coiled coil</keyword>
<evidence type="ECO:0000313" key="2">
    <source>
        <dbReference type="EMBL" id="PIA43327.1"/>
    </source>
</evidence>
<reference evidence="2 3" key="1">
    <citation type="submission" date="2017-09" db="EMBL/GenBank/DDBJ databases">
        <title>WGS assembly of Aquilegia coerulea Goldsmith.</title>
        <authorList>
            <person name="Hodges S."/>
            <person name="Kramer E."/>
            <person name="Nordborg M."/>
            <person name="Tomkins J."/>
            <person name="Borevitz J."/>
            <person name="Derieg N."/>
            <person name="Yan J."/>
            <person name="Mihaltcheva S."/>
            <person name="Hayes R.D."/>
            <person name="Rokhsar D."/>
        </authorList>
    </citation>
    <scope>NUCLEOTIDE SEQUENCE [LARGE SCALE GENOMIC DNA]</scope>
    <source>
        <strain evidence="3">cv. Goldsmith</strain>
    </source>
</reference>
<protein>
    <submittedName>
        <fullName evidence="2">Uncharacterized protein</fullName>
    </submittedName>
</protein>
<keyword evidence="3" id="KW-1185">Reference proteome</keyword>
<evidence type="ECO:0000313" key="3">
    <source>
        <dbReference type="Proteomes" id="UP000230069"/>
    </source>
</evidence>
<dbReference type="Proteomes" id="UP000230069">
    <property type="component" value="Unassembled WGS sequence"/>
</dbReference>
<accession>A0A2G5DJB2</accession>
<feature type="coiled-coil region" evidence="1">
    <location>
        <begin position="93"/>
        <end position="120"/>
    </location>
</feature>
<gene>
    <name evidence="2" type="ORF">AQUCO_01900001v1</name>
</gene>
<sequence>MAIAVDDILEFLFSLFYQAGRQVETVGKFLWEKIRTCFRRLKNYLKQLLKDIWEKIKSMLTTVSDKVVEAYESLKTVVTEIVKMVANFIERFNSKFSKKINNTKDEYRMLRKRITSKAEEIKDKLMSVMAYLKYINNILGIDKLMKEEDMDIIHGFFIFFQILSETPSVVILVIWEIFTSYSVKGLPGKNKRSAYLKQLDEKTQKMASFLIFLAERVFGF</sequence>
<dbReference type="AlphaFoldDB" id="A0A2G5DJB2"/>
<dbReference type="Gene3D" id="1.20.120.20">
    <property type="entry name" value="Apolipoprotein"/>
    <property type="match status" value="1"/>
</dbReference>
<name>A0A2G5DJB2_AQUCA</name>
<organism evidence="2 3">
    <name type="scientific">Aquilegia coerulea</name>
    <name type="common">Rocky mountain columbine</name>
    <dbReference type="NCBI Taxonomy" id="218851"/>
    <lineage>
        <taxon>Eukaryota</taxon>
        <taxon>Viridiplantae</taxon>
        <taxon>Streptophyta</taxon>
        <taxon>Embryophyta</taxon>
        <taxon>Tracheophyta</taxon>
        <taxon>Spermatophyta</taxon>
        <taxon>Magnoliopsida</taxon>
        <taxon>Ranunculales</taxon>
        <taxon>Ranunculaceae</taxon>
        <taxon>Thalictroideae</taxon>
        <taxon>Aquilegia</taxon>
    </lineage>
</organism>
<dbReference type="SUPFAM" id="SSF58113">
    <property type="entry name" value="Apolipoprotein A-I"/>
    <property type="match status" value="1"/>
</dbReference>